<reference evidence="2 3" key="1">
    <citation type="journal article" date="2016" name="DNA Res.">
        <title>Genome sequence of Aspergillus luchuensis NBRC 4314.</title>
        <authorList>
            <person name="Yamada O."/>
            <person name="Machida M."/>
            <person name="Hosoyama A."/>
            <person name="Goto M."/>
            <person name="Takahashi T."/>
            <person name="Futagami T."/>
            <person name="Yamagata Y."/>
            <person name="Takeuchi M."/>
            <person name="Kobayashi T."/>
            <person name="Koike H."/>
            <person name="Abe K."/>
            <person name="Asai K."/>
            <person name="Arita M."/>
            <person name="Fujita N."/>
            <person name="Fukuda K."/>
            <person name="Higa K."/>
            <person name="Horikawa H."/>
            <person name="Ishikawa T."/>
            <person name="Jinno K."/>
            <person name="Kato Y."/>
            <person name="Kirimura K."/>
            <person name="Mizutani O."/>
            <person name="Nakasone K."/>
            <person name="Sano M."/>
            <person name="Shiraishi Y."/>
            <person name="Tsukahara M."/>
            <person name="Gomi K."/>
        </authorList>
    </citation>
    <scope>NUCLEOTIDE SEQUENCE [LARGE SCALE GENOMIC DNA]</scope>
    <source>
        <strain evidence="2 3">RIB 2604</strain>
    </source>
</reference>
<feature type="signal peptide" evidence="1">
    <location>
        <begin position="1"/>
        <end position="18"/>
    </location>
</feature>
<organism evidence="2 3">
    <name type="scientific">Aspergillus kawachii</name>
    <name type="common">White koji mold</name>
    <name type="synonym">Aspergillus awamori var. kawachi</name>
    <dbReference type="NCBI Taxonomy" id="1069201"/>
    <lineage>
        <taxon>Eukaryota</taxon>
        <taxon>Fungi</taxon>
        <taxon>Dikarya</taxon>
        <taxon>Ascomycota</taxon>
        <taxon>Pezizomycotina</taxon>
        <taxon>Eurotiomycetes</taxon>
        <taxon>Eurotiomycetidae</taxon>
        <taxon>Eurotiales</taxon>
        <taxon>Aspergillaceae</taxon>
        <taxon>Aspergillus</taxon>
        <taxon>Aspergillus subgen. Circumdati</taxon>
    </lineage>
</organism>
<evidence type="ECO:0000313" key="3">
    <source>
        <dbReference type="Proteomes" id="UP000075230"/>
    </source>
</evidence>
<name>A0A146F8B6_ASPKA</name>
<dbReference type="EMBL" id="BCWF01000012">
    <property type="protein sequence ID" value="GAT21883.1"/>
    <property type="molecule type" value="Genomic_DNA"/>
</dbReference>
<keyword evidence="1" id="KW-0732">Signal</keyword>
<protein>
    <submittedName>
        <fullName evidence="2">Cell wall proline rich protein</fullName>
    </submittedName>
</protein>
<comment type="caution">
    <text evidence="2">The sequence shown here is derived from an EMBL/GenBank/DDBJ whole genome shotgun (WGS) entry which is preliminary data.</text>
</comment>
<dbReference type="Proteomes" id="UP000075230">
    <property type="component" value="Unassembled WGS sequence"/>
</dbReference>
<evidence type="ECO:0000313" key="2">
    <source>
        <dbReference type="EMBL" id="GAT21883.1"/>
    </source>
</evidence>
<dbReference type="AlphaFoldDB" id="A0A146F8B6"/>
<evidence type="ECO:0000256" key="1">
    <source>
        <dbReference type="SAM" id="SignalP"/>
    </source>
</evidence>
<reference evidence="3" key="2">
    <citation type="submission" date="2016-02" db="EMBL/GenBank/DDBJ databases">
        <title>Genome sequencing of Aspergillus luchuensis NBRC 4314.</title>
        <authorList>
            <person name="Yamada O."/>
        </authorList>
    </citation>
    <scope>NUCLEOTIDE SEQUENCE [LARGE SCALE GENOMIC DNA]</scope>
    <source>
        <strain evidence="3">RIB 2604</strain>
    </source>
</reference>
<sequence length="102" mass="10991">MLGFKLIVAWLGIGIVVSIVPELSDSRLTCLDVRDNQWKPHSAFETQGLNGAFSRKHPSTVWTGGGLESQIPWYDVGCTDGAGVGCTVVTGDQYDLFGGPRH</sequence>
<gene>
    <name evidence="2" type="ORF">RIB2604_01200320</name>
</gene>
<proteinExistence type="predicted"/>
<accession>A0A146F8B6</accession>
<feature type="chain" id="PRO_5007523610" evidence="1">
    <location>
        <begin position="19"/>
        <end position="102"/>
    </location>
</feature>